<dbReference type="PANTHER" id="PTHR44525">
    <property type="entry name" value="WD REPEAT-CONTAINING PROTEIN 27"/>
    <property type="match status" value="1"/>
</dbReference>
<protein>
    <recommendedName>
        <fullName evidence="3">WD repeat domain 27</fullName>
    </recommendedName>
</protein>
<dbReference type="InterPro" id="IPR015943">
    <property type="entry name" value="WD40/YVTN_repeat-like_dom_sf"/>
</dbReference>
<accession>A0A4X2LXJ3</accession>
<dbReference type="SUPFAM" id="SSF50978">
    <property type="entry name" value="WD40 repeat-like"/>
    <property type="match status" value="1"/>
</dbReference>
<keyword evidence="2" id="KW-1185">Reference proteome</keyword>
<dbReference type="Proteomes" id="UP000314987">
    <property type="component" value="Unassembled WGS sequence"/>
</dbReference>
<reference evidence="1" key="2">
    <citation type="submission" date="2025-08" db="UniProtKB">
        <authorList>
            <consortium name="Ensembl"/>
        </authorList>
    </citation>
    <scope>IDENTIFICATION</scope>
</reference>
<dbReference type="OMA" id="LACSHIH"/>
<name>A0A4X2LXJ3_VOMUR</name>
<reference evidence="2" key="1">
    <citation type="submission" date="2018-12" db="EMBL/GenBank/DDBJ databases">
        <authorList>
            <person name="Yazar S."/>
        </authorList>
    </citation>
    <scope>NUCLEOTIDE SEQUENCE [LARGE SCALE GENOMIC DNA]</scope>
</reference>
<reference evidence="1" key="3">
    <citation type="submission" date="2025-09" db="UniProtKB">
        <authorList>
            <consortium name="Ensembl"/>
        </authorList>
    </citation>
    <scope>IDENTIFICATION</scope>
</reference>
<evidence type="ECO:0008006" key="3">
    <source>
        <dbReference type="Google" id="ProtNLM"/>
    </source>
</evidence>
<evidence type="ECO:0000313" key="2">
    <source>
        <dbReference type="Proteomes" id="UP000314987"/>
    </source>
</evidence>
<proteinExistence type="predicted"/>
<dbReference type="Ensembl" id="ENSVURT00010029273.1">
    <property type="protein sequence ID" value="ENSVURP00010025707.1"/>
    <property type="gene ID" value="ENSVURG00010019694.1"/>
</dbReference>
<sequence length="100" mass="11203">NKVGCVRNIVQERYLIESKESASHVQLACSQHYCAFPLNGNELCIWNTSDSFNQPLHLIGHHQSITAVTFGNRVNPLLVCSASCDYVIVWNLVECGERVL</sequence>
<dbReference type="STRING" id="29139.ENSVURP00010025707"/>
<dbReference type="PANTHER" id="PTHR44525:SF1">
    <property type="entry name" value="WD REPEAT-CONTAINING PROTEIN 27"/>
    <property type="match status" value="1"/>
</dbReference>
<organism evidence="1 2">
    <name type="scientific">Vombatus ursinus</name>
    <name type="common">Common wombat</name>
    <dbReference type="NCBI Taxonomy" id="29139"/>
    <lineage>
        <taxon>Eukaryota</taxon>
        <taxon>Metazoa</taxon>
        <taxon>Chordata</taxon>
        <taxon>Craniata</taxon>
        <taxon>Vertebrata</taxon>
        <taxon>Euteleostomi</taxon>
        <taxon>Mammalia</taxon>
        <taxon>Metatheria</taxon>
        <taxon>Diprotodontia</taxon>
        <taxon>Vombatidae</taxon>
        <taxon>Vombatus</taxon>
    </lineage>
</organism>
<dbReference type="GeneTree" id="ENSGT00390000012017"/>
<dbReference type="InterPro" id="IPR036322">
    <property type="entry name" value="WD40_repeat_dom_sf"/>
</dbReference>
<dbReference type="Gene3D" id="2.130.10.10">
    <property type="entry name" value="YVTN repeat-like/Quinoprotein amine dehydrogenase"/>
    <property type="match status" value="1"/>
</dbReference>
<dbReference type="InterPro" id="IPR042411">
    <property type="entry name" value="WDR27"/>
</dbReference>
<dbReference type="AlphaFoldDB" id="A0A4X2LXJ3"/>
<evidence type="ECO:0000313" key="1">
    <source>
        <dbReference type="Ensembl" id="ENSVURP00010025707.1"/>
    </source>
</evidence>